<reference evidence="9 10" key="1">
    <citation type="journal article" date="2021" name="Commun. Biol.">
        <title>The genome of Shorea leprosula (Dipterocarpaceae) highlights the ecological relevance of drought in aseasonal tropical rainforests.</title>
        <authorList>
            <person name="Ng K.K.S."/>
            <person name="Kobayashi M.J."/>
            <person name="Fawcett J.A."/>
            <person name="Hatakeyama M."/>
            <person name="Paape T."/>
            <person name="Ng C.H."/>
            <person name="Ang C.C."/>
            <person name="Tnah L.H."/>
            <person name="Lee C.T."/>
            <person name="Nishiyama T."/>
            <person name="Sese J."/>
            <person name="O'Brien M.J."/>
            <person name="Copetti D."/>
            <person name="Mohd Noor M.I."/>
            <person name="Ong R.C."/>
            <person name="Putra M."/>
            <person name="Sireger I.Z."/>
            <person name="Indrioko S."/>
            <person name="Kosugi Y."/>
            <person name="Izuno A."/>
            <person name="Isagi Y."/>
            <person name="Lee S.L."/>
            <person name="Shimizu K.K."/>
        </authorList>
    </citation>
    <scope>NUCLEOTIDE SEQUENCE [LARGE SCALE GENOMIC DNA]</scope>
    <source>
        <strain evidence="9">214</strain>
    </source>
</reference>
<keyword evidence="10" id="KW-1185">Reference proteome</keyword>
<dbReference type="PROSITE" id="PS50011">
    <property type="entry name" value="PROTEIN_KINASE_DOM"/>
    <property type="match status" value="1"/>
</dbReference>
<dbReference type="Proteomes" id="UP001054252">
    <property type="component" value="Unassembled WGS sequence"/>
</dbReference>
<evidence type="ECO:0000256" key="6">
    <source>
        <dbReference type="ARBA" id="ARBA00022840"/>
    </source>
</evidence>
<protein>
    <recommendedName>
        <fullName evidence="8">Protein kinase domain-containing protein</fullName>
    </recommendedName>
</protein>
<dbReference type="GO" id="GO:0004709">
    <property type="term" value="F:MAP kinase kinase kinase activity"/>
    <property type="evidence" value="ECO:0007669"/>
    <property type="project" value="TreeGrafter"/>
</dbReference>
<evidence type="ECO:0000256" key="3">
    <source>
        <dbReference type="ARBA" id="ARBA00022679"/>
    </source>
</evidence>
<comment type="caution">
    <text evidence="9">The sequence shown here is derived from an EMBL/GenBank/DDBJ whole genome shotgun (WGS) entry which is preliminary data.</text>
</comment>
<dbReference type="PANTHER" id="PTHR48016:SF29">
    <property type="entry name" value="MITOGEN-ACTIVATED PROTEIN KINASE KINASE KINASE 1-RELATED"/>
    <property type="match status" value="1"/>
</dbReference>
<dbReference type="InterPro" id="IPR011009">
    <property type="entry name" value="Kinase-like_dom_sf"/>
</dbReference>
<dbReference type="Gene3D" id="1.10.510.10">
    <property type="entry name" value="Transferase(Phosphotransferase) domain 1"/>
    <property type="match status" value="1"/>
</dbReference>
<organism evidence="9 10">
    <name type="scientific">Rubroshorea leprosula</name>
    <dbReference type="NCBI Taxonomy" id="152421"/>
    <lineage>
        <taxon>Eukaryota</taxon>
        <taxon>Viridiplantae</taxon>
        <taxon>Streptophyta</taxon>
        <taxon>Embryophyta</taxon>
        <taxon>Tracheophyta</taxon>
        <taxon>Spermatophyta</taxon>
        <taxon>Magnoliopsida</taxon>
        <taxon>eudicotyledons</taxon>
        <taxon>Gunneridae</taxon>
        <taxon>Pentapetalae</taxon>
        <taxon>rosids</taxon>
        <taxon>malvids</taxon>
        <taxon>Malvales</taxon>
        <taxon>Dipterocarpaceae</taxon>
        <taxon>Rubroshorea</taxon>
    </lineage>
</organism>
<evidence type="ECO:0000256" key="4">
    <source>
        <dbReference type="ARBA" id="ARBA00022741"/>
    </source>
</evidence>
<dbReference type="InterPro" id="IPR008271">
    <property type="entry name" value="Ser/Thr_kinase_AS"/>
</dbReference>
<keyword evidence="6" id="KW-0067">ATP-binding</keyword>
<comment type="similarity">
    <text evidence="1">Belongs to the protein kinase superfamily. STE Ser/Thr protein kinase family. MAP kinase kinase kinase subfamily.</text>
</comment>
<dbReference type="InterPro" id="IPR000719">
    <property type="entry name" value="Prot_kinase_dom"/>
</dbReference>
<dbReference type="FunFam" id="1.10.510.10:FF:000359">
    <property type="entry name" value="Mitogen-activated protein kinase 1, putative, expressed"/>
    <property type="match status" value="1"/>
</dbReference>
<keyword evidence="5" id="KW-0418">Kinase</keyword>
<feature type="region of interest" description="Disordered" evidence="7">
    <location>
        <begin position="306"/>
        <end position="328"/>
    </location>
</feature>
<evidence type="ECO:0000256" key="1">
    <source>
        <dbReference type="ARBA" id="ARBA00006529"/>
    </source>
</evidence>
<dbReference type="PRINTS" id="PR00109">
    <property type="entry name" value="TYRKINASE"/>
</dbReference>
<keyword evidence="4" id="KW-0547">Nucleotide-binding</keyword>
<dbReference type="InterPro" id="IPR050538">
    <property type="entry name" value="MAP_kinase_kinase_kinase"/>
</dbReference>
<accession>A0AAV5HQ07</accession>
<evidence type="ECO:0000259" key="8">
    <source>
        <dbReference type="PROSITE" id="PS50011"/>
    </source>
</evidence>
<name>A0AAV5HQ07_9ROSI</name>
<feature type="domain" description="Protein kinase" evidence="8">
    <location>
        <begin position="56"/>
        <end position="309"/>
    </location>
</feature>
<sequence>MDPKRSRRKPKLERRNAVKHIDYDAASFSSSFDESSSSSSLVTRSLDLLDNTSFRVEVIMFILCGMFGLRGMKEGSDGFFFALKEVSLLDQGSQERQSIFQLEQEIELLSQFEHENIVQYYGTDKDESKLYIFLELVTKGSLLNLYQRYNLRDSQVSFYTRQILHGLKYLHDRNVVHRDIKCANILVDANGSVKLSDFGLAKATKLNDVKSCKGTAFWMAPEVVNLRNQGYGLAADIWSLGCTVLEMLTREVPYSHLECMQALFRIGKGEPPPVPDSLSKDARDFILRCLQVNPNNRPTAVQLLHHPFVKRPPPTPSGSASPYLGRQS</sequence>
<evidence type="ECO:0000256" key="2">
    <source>
        <dbReference type="ARBA" id="ARBA00022527"/>
    </source>
</evidence>
<keyword evidence="2" id="KW-0723">Serine/threonine-protein kinase</keyword>
<dbReference type="EMBL" id="BPVZ01000002">
    <property type="protein sequence ID" value="GKU87704.1"/>
    <property type="molecule type" value="Genomic_DNA"/>
</dbReference>
<dbReference type="InterPro" id="IPR001245">
    <property type="entry name" value="Ser-Thr/Tyr_kinase_cat_dom"/>
</dbReference>
<dbReference type="GO" id="GO:1902065">
    <property type="term" value="P:response to L-glutamate"/>
    <property type="evidence" value="ECO:0007669"/>
    <property type="project" value="UniProtKB-ARBA"/>
</dbReference>
<evidence type="ECO:0000256" key="7">
    <source>
        <dbReference type="SAM" id="MobiDB-lite"/>
    </source>
</evidence>
<dbReference type="PANTHER" id="PTHR48016">
    <property type="entry name" value="MAP KINASE KINASE KINASE SSK2-RELATED-RELATED"/>
    <property type="match status" value="1"/>
</dbReference>
<proteinExistence type="inferred from homology"/>
<dbReference type="SMART" id="SM00220">
    <property type="entry name" value="S_TKc"/>
    <property type="match status" value="1"/>
</dbReference>
<evidence type="ECO:0000313" key="10">
    <source>
        <dbReference type="Proteomes" id="UP001054252"/>
    </source>
</evidence>
<dbReference type="Pfam" id="PF00069">
    <property type="entry name" value="Pkinase"/>
    <property type="match status" value="1"/>
</dbReference>
<keyword evidence="3" id="KW-0808">Transferase</keyword>
<dbReference type="SUPFAM" id="SSF56112">
    <property type="entry name" value="Protein kinase-like (PK-like)"/>
    <property type="match status" value="1"/>
</dbReference>
<dbReference type="GO" id="GO:0005737">
    <property type="term" value="C:cytoplasm"/>
    <property type="evidence" value="ECO:0007669"/>
    <property type="project" value="TreeGrafter"/>
</dbReference>
<evidence type="ECO:0000313" key="9">
    <source>
        <dbReference type="EMBL" id="GKU87704.1"/>
    </source>
</evidence>
<gene>
    <name evidence="9" type="ORF">SLEP1_g2062</name>
</gene>
<dbReference type="PROSITE" id="PS00108">
    <property type="entry name" value="PROTEIN_KINASE_ST"/>
    <property type="match status" value="1"/>
</dbReference>
<dbReference type="AlphaFoldDB" id="A0AAV5HQ07"/>
<evidence type="ECO:0000256" key="5">
    <source>
        <dbReference type="ARBA" id="ARBA00022777"/>
    </source>
</evidence>
<dbReference type="GO" id="GO:0005524">
    <property type="term" value="F:ATP binding"/>
    <property type="evidence" value="ECO:0007669"/>
    <property type="project" value="UniProtKB-KW"/>
</dbReference>